<dbReference type="Proteomes" id="UP000006882">
    <property type="component" value="Chromosome G1"/>
</dbReference>
<dbReference type="Gramene" id="ONI36081">
    <property type="protein sequence ID" value="ONI36081"/>
    <property type="gene ID" value="PRUPE_1G568700"/>
</dbReference>
<accession>A0A251RJ85</accession>
<keyword evidence="1" id="KW-0812">Transmembrane</keyword>
<sequence>MVMLDWRTSSRNSAKQNYCAGNQVGEGGNVVLFLGIRWLLLFVWVIYAARWGKNGIFVESVFWLMMY</sequence>
<keyword evidence="3" id="KW-1185">Reference proteome</keyword>
<keyword evidence="1" id="KW-0472">Membrane</keyword>
<organism evidence="2 3">
    <name type="scientific">Prunus persica</name>
    <name type="common">Peach</name>
    <name type="synonym">Amygdalus persica</name>
    <dbReference type="NCBI Taxonomy" id="3760"/>
    <lineage>
        <taxon>Eukaryota</taxon>
        <taxon>Viridiplantae</taxon>
        <taxon>Streptophyta</taxon>
        <taxon>Embryophyta</taxon>
        <taxon>Tracheophyta</taxon>
        <taxon>Spermatophyta</taxon>
        <taxon>Magnoliopsida</taxon>
        <taxon>eudicotyledons</taxon>
        <taxon>Gunneridae</taxon>
        <taxon>Pentapetalae</taxon>
        <taxon>rosids</taxon>
        <taxon>fabids</taxon>
        <taxon>Rosales</taxon>
        <taxon>Rosaceae</taxon>
        <taxon>Amygdaloideae</taxon>
        <taxon>Amygdaleae</taxon>
        <taxon>Prunus</taxon>
    </lineage>
</organism>
<dbReference type="AlphaFoldDB" id="A0A251RJ85"/>
<reference evidence="2 3" key="1">
    <citation type="journal article" date="2013" name="Nat. Genet.">
        <title>The high-quality draft genome of peach (Prunus persica) identifies unique patterns of genetic diversity, domestication and genome evolution.</title>
        <authorList>
            <consortium name="International Peach Genome Initiative"/>
            <person name="Verde I."/>
            <person name="Abbott A.G."/>
            <person name="Scalabrin S."/>
            <person name="Jung S."/>
            <person name="Shu S."/>
            <person name="Marroni F."/>
            <person name="Zhebentyayeva T."/>
            <person name="Dettori M.T."/>
            <person name="Grimwood J."/>
            <person name="Cattonaro F."/>
            <person name="Zuccolo A."/>
            <person name="Rossini L."/>
            <person name="Jenkins J."/>
            <person name="Vendramin E."/>
            <person name="Meisel L.A."/>
            <person name="Decroocq V."/>
            <person name="Sosinski B."/>
            <person name="Prochnik S."/>
            <person name="Mitros T."/>
            <person name="Policriti A."/>
            <person name="Cipriani G."/>
            <person name="Dondini L."/>
            <person name="Ficklin S."/>
            <person name="Goodstein D.M."/>
            <person name="Xuan P."/>
            <person name="Del Fabbro C."/>
            <person name="Aramini V."/>
            <person name="Copetti D."/>
            <person name="Gonzalez S."/>
            <person name="Horner D.S."/>
            <person name="Falchi R."/>
            <person name="Lucas S."/>
            <person name="Mica E."/>
            <person name="Maldonado J."/>
            <person name="Lazzari B."/>
            <person name="Bielenberg D."/>
            <person name="Pirona R."/>
            <person name="Miculan M."/>
            <person name="Barakat A."/>
            <person name="Testolin R."/>
            <person name="Stella A."/>
            <person name="Tartarini S."/>
            <person name="Tonutti P."/>
            <person name="Arus P."/>
            <person name="Orellana A."/>
            <person name="Wells C."/>
            <person name="Main D."/>
            <person name="Vizzotto G."/>
            <person name="Silva H."/>
            <person name="Salamini F."/>
            <person name="Schmutz J."/>
            <person name="Morgante M."/>
            <person name="Rokhsar D.S."/>
        </authorList>
    </citation>
    <scope>NUCLEOTIDE SEQUENCE [LARGE SCALE GENOMIC DNA]</scope>
    <source>
        <strain evidence="3">cv. Nemared</strain>
    </source>
</reference>
<keyword evidence="1" id="KW-1133">Transmembrane helix</keyword>
<dbReference type="EMBL" id="CM007651">
    <property type="protein sequence ID" value="ONI36081.1"/>
    <property type="molecule type" value="Genomic_DNA"/>
</dbReference>
<feature type="transmembrane region" description="Helical" evidence="1">
    <location>
        <begin position="30"/>
        <end position="49"/>
    </location>
</feature>
<evidence type="ECO:0000313" key="3">
    <source>
        <dbReference type="Proteomes" id="UP000006882"/>
    </source>
</evidence>
<protein>
    <submittedName>
        <fullName evidence="2">Uncharacterized protein</fullName>
    </submittedName>
</protein>
<evidence type="ECO:0000256" key="1">
    <source>
        <dbReference type="SAM" id="Phobius"/>
    </source>
</evidence>
<proteinExistence type="predicted"/>
<gene>
    <name evidence="2" type="ORF">PRUPE_1G568700</name>
</gene>
<name>A0A251RJ85_PRUPE</name>
<evidence type="ECO:0000313" key="2">
    <source>
        <dbReference type="EMBL" id="ONI36081.1"/>
    </source>
</evidence>